<evidence type="ECO:0000259" key="2">
    <source>
        <dbReference type="Pfam" id="PF18276"/>
    </source>
</evidence>
<dbReference type="EMBL" id="BAAFSV010000001">
    <property type="protein sequence ID" value="GAB1312348.1"/>
    <property type="molecule type" value="Genomic_DNA"/>
</dbReference>
<feature type="domain" description="ABC toxin N-terminal" evidence="4">
    <location>
        <begin position="1484"/>
        <end position="1606"/>
    </location>
</feature>
<dbReference type="Pfam" id="PF18276">
    <property type="entry name" value="TcA_TcB_BD"/>
    <property type="match status" value="1"/>
</dbReference>
<dbReference type="Pfam" id="PF18413">
    <property type="entry name" value="Neuraminidase"/>
    <property type="match status" value="1"/>
</dbReference>
<name>A0ABQ0G3K0_9PEZI</name>
<protein>
    <submittedName>
        <fullName evidence="5">Toxin subunit</fullName>
    </submittedName>
</protein>
<evidence type="ECO:0000313" key="6">
    <source>
        <dbReference type="Proteomes" id="UP001628179"/>
    </source>
</evidence>
<dbReference type="InterPro" id="IPR040840">
    <property type="entry name" value="TcA_TcB_BD"/>
</dbReference>
<evidence type="ECO:0000256" key="1">
    <source>
        <dbReference type="SAM" id="MobiDB-lite"/>
    </source>
</evidence>
<dbReference type="InterPro" id="IPR041079">
    <property type="entry name" value="Neuraminidase-like"/>
</dbReference>
<dbReference type="InterPro" id="IPR046839">
    <property type="entry name" value="ABC_toxin_N"/>
</dbReference>
<comment type="caution">
    <text evidence="5">The sequence shown here is derived from an EMBL/GenBank/DDBJ whole genome shotgun (WGS) entry which is preliminary data.</text>
</comment>
<sequence length="3028" mass="334314">MSSSAVLQDAARSLLPENTALAEALGSAIDSEGSLLSAVDLVLARGDLLLDDVRTLQWIKTIISVAAGNEILAAFLLQQDPASRRLASLALNSYYSGELPAVGGDVLKRFRANLGQKEPLAVLLASIKAGELLGDNDPKDAITLALSYAVDKEVGIGAPEFSGAVKEPNFFASLGEGTVDPDQVLNILMKLQRLQCLVTEPSEINQLREARFYSAHDIASQTKESFVRAMRGMDRYVACKIHDNAVIVDCRNEVTWVNILTTMNEDFLATKKAAASLEDADAGRIPVRRAGSLVDEADSRSGGSFLGSKRSFNMTEIFDLQATPCSECNSITSASAYFVDLLKFLEQSRCDPSKAGFHTLLQALSDRRPDLQELKLSCANSKNVIPYIAIVNEIMESFIASQGGTEGTAALQVVNEEDDDGGGGSGKAAALGEQTTKVFQDQIATQMHPLKFFPYNQGLDAAKVYLSALDISFFEMSSTFKSTACLLSQFVTALPDDQDSRDELLREADAIWHRADVANTLGFLPLDFSAVSRENIYTAQFLDSITGLASGDAVAGPLSQVLTVPGAHQSWGYADPSEMLSEDEDEQTGLCFIRSQLLPRSGLSFEELIDITNTTYFGRRLIITNVDKSKVFNGQLAEMRLRSLDTATRPPAGPDDDGGGSTSLDKAGIGPLTEQLCHELQSFIRLKNKLGWPIHEVDVAIASLTENHVANCVVGSLDDFRGITYRLLEDLSYLIKLSSLTNMSPSSILPLWAQINSRGKNSLYQKVFLSPIRFLSDDSVFQAGPSGTYFETSDAIENHISALTMALKLGNEDLDNMMTATGIKSNTELSMDVLSKLYRHTLLCRMLDVRPKDYLATLSVLPHPNPFFDPKTTLDAVKAWRQLRDNGWSTAEILLAASQEGRIESELLPVSDAALGLTAATAEKLDSLEKTWNPRLLGGVVTSQDVLDLCNQLFDAATARSIALLVEGLYSTSRTLSLDPSLSFPPPATRPILPDKLIVKTNRQSTGDTSVTVTVTGLLSDKEKAKALEIIGESRFIRDAVEEVDKLSKIPYQALLSSLSGPADEGIRESIMRLLVLDPPEGPTSSEAPLPDDASEEQEEKQTEAALKAEKQLRIRRADFVTLLLPALRARVIEDLAVRFIGDKISGVEPTILPVLLHQEKRLGGPGSEASKPGEPSSAIFMLRRVQYLSDTRKDLKSGYFRPSATDWYTFGLPSPSSSSSSGTAGPDLFINGRKLDLKHDGRGWSSDRIMMTNGQSYLLASSVPLSEVRWETKQSASSRFTNTTILDQDSVTTVGSVLARVSRAAYLVKKLELSLEELKYFSTPGGLVAFHLDALTLQDMCRLDSYRQLRDSVAKDPQSLIGLFGWLADPNDDTPDLASRLAAATTWPKAQLTTALMAKYTNMKPADVLRRFRSLDEFTSLQAVMEVSGRIRPAPGKEAIQPLLTLFRVAMPSRPGNITKDFTCADDLRMLLRPRQLSECTAKLRETQRTALVEYLLQQPYVRSRELFDADALFEYFLVDVQMGAMLEITRMKQAISTVQLYMQRCLLGLEVNNGVSSSHIDQSRWLWMQKHNVWTATRKAVLYPENWIDPTLRDDKTPLFADFETTIMQKDLNWETFSGAIRTYVQGLSGVSDLDIVAYLRQHQTASAPEIYHFFGRTRSAPFRFYYRSMRLSQPNNVVWWSPWTLIEMDTMTYEADWDGTTIAYCGSYLLPVVRGNRLLLYLPQIMIKTLTPGPPQKADEAGQMQPISYAEDIQRVPHDMKTASPKNWEIRMAWTELLNGQWTPKRVSQAALVVDWDPSFTKEPLPSLARFTFQCRTSNNAVAIHVGCWRNEKTGGVATTEANSHSLGTFLISEDRVVANPYSDPRASTQTTLPTAFQKFSWDSEAARPGAAQVDVPSASVAPFGTGSPLTPLLAVPSQSIKRRLVWTLSYNANDELSAASGLVVEEQPGDGASPRSIFMYPELTGMTPKKRAELASHNLLDNAKLEVVEHQYGPRFMQAISESDDLEPLLAVMADIPVTGYGKAVVQAGLSSYYELATSYALYNWELGMHCVLMAVDRFLATQQFELALRAARLVFDPTVDAVGGTAEEAAAACWRFPPFRDIARNKAEIYDRFEGWSEGDTALAVAVTERRSNPSSSHASARARPKAYMKWIVMKYIETLIAAGDEYFRQGSLESLPLAIQRYIEAIHVLGPEPPKVPRLGKPVVHSYSSLPNKRDAMEVQLDLAFPFLCDIELRGTEARMAEDPARKSLLGVLRTTYFCLPANPKYQALRDLAQDRLYKARNNLDINGRPIVYSMTEPSLDPAALFRALGGGAGGLLSLLNDMDGPMPYQRFSFLIAKALELVNELRATGEQFLQVKEKRDAEALMLLKARQDSARQTLVLGLKQLQRDEIALTIESLQQNREAAASQLAYYLQLIGESLDRIPTESGEWVDVQQSIDTPQTDDLRMNRHEAEEMRMASVSAGLHLTASGTEMFMAMLRALPRVITNTEPLGVGVSIKADAENVAEAMGGGVSALRTLAYAASEKGSDAQRKAALTRQLQERRLQANTKGREIKNLDKQIEIQRKRLEIHDRETAIQRLELDHATETEHWYLSKYTNEKLYAWLENSVRAVHYDLYQLAADMARRAERALRFERGGSVPLTSLRPGSYWDASRDGLLAAQQLQLDLRRMEASYLDRPLHDYELTKNISLRQLNPLALLALRERGATTFSLPEVFFDFDFPGHYLRRIRSVSLSLPCVVGPHTSLGATLSLTQHRYRVSAITGGPDDYADEASYPERFRSDRIPLTAVALSTGIQDPGVFELSPMGGGGERFHPFEGAGVISSWRLELPPATRAAFDYATISDVVLHLRYTAVDGGPLLRHTAGQAVDAFRSRVESLGDEGDGGPGLFALFDLRNDLSNEWYAFRAGLEAKARAELDLSELRARLPYWVRGRGVVVTAVSLLVVGPKVKKGDLVVDRFFVPALGTQEWDRTALGKATQLTRAPLQSELAGEGWKLVADNQQGKFTGVENLSLVLRYALVGAPK</sequence>
<organism evidence="5 6">
    <name type="scientific">Madurella fahalii</name>
    <dbReference type="NCBI Taxonomy" id="1157608"/>
    <lineage>
        <taxon>Eukaryota</taxon>
        <taxon>Fungi</taxon>
        <taxon>Dikarya</taxon>
        <taxon>Ascomycota</taxon>
        <taxon>Pezizomycotina</taxon>
        <taxon>Sordariomycetes</taxon>
        <taxon>Sordariomycetidae</taxon>
        <taxon>Sordariales</taxon>
        <taxon>Sordariales incertae sedis</taxon>
        <taxon>Madurella</taxon>
    </lineage>
</organism>
<feature type="region of interest" description="Disordered" evidence="1">
    <location>
        <begin position="645"/>
        <end position="665"/>
    </location>
</feature>
<feature type="region of interest" description="Disordered" evidence="1">
    <location>
        <begin position="1078"/>
        <end position="1099"/>
    </location>
</feature>
<proteinExistence type="predicted"/>
<feature type="domain" description="Neuraminidase-like" evidence="3">
    <location>
        <begin position="1636"/>
        <end position="1826"/>
    </location>
</feature>
<reference evidence="5 6" key="1">
    <citation type="submission" date="2024-09" db="EMBL/GenBank/DDBJ databases">
        <title>Itraconazole resistance in Madurella fahalii resulting from another homologue of gene encoding cytochrome P450 14-alpha sterol demethylase (CYP51).</title>
        <authorList>
            <person name="Yoshioka I."/>
            <person name="Fahal A.H."/>
            <person name="Kaneko S."/>
            <person name="Yaguchi T."/>
        </authorList>
    </citation>
    <scope>NUCLEOTIDE SEQUENCE [LARGE SCALE GENOMIC DNA]</scope>
    <source>
        <strain evidence="5 6">IFM 68171</strain>
    </source>
</reference>
<keyword evidence="6" id="KW-1185">Reference proteome</keyword>
<dbReference type="Pfam" id="PF20220">
    <property type="entry name" value="ABC_toxin_N"/>
    <property type="match status" value="1"/>
</dbReference>
<evidence type="ECO:0000313" key="5">
    <source>
        <dbReference type="EMBL" id="GAB1312348.1"/>
    </source>
</evidence>
<feature type="domain" description="Tc toxin complex TcA C-terminal TcB-binding" evidence="2">
    <location>
        <begin position="2564"/>
        <end position="2857"/>
    </location>
</feature>
<evidence type="ECO:0000259" key="4">
    <source>
        <dbReference type="Pfam" id="PF20220"/>
    </source>
</evidence>
<dbReference type="Proteomes" id="UP001628179">
    <property type="component" value="Unassembled WGS sequence"/>
</dbReference>
<dbReference type="GeneID" id="98173303"/>
<gene>
    <name evidence="5" type="ORF">MFIFM68171_02558</name>
</gene>
<dbReference type="RefSeq" id="XP_070914081.1">
    <property type="nucleotide sequence ID" value="XM_071057980.1"/>
</dbReference>
<evidence type="ECO:0000259" key="3">
    <source>
        <dbReference type="Pfam" id="PF18413"/>
    </source>
</evidence>
<accession>A0ABQ0G3K0</accession>